<keyword evidence="4" id="KW-1185">Reference proteome</keyword>
<dbReference type="AlphaFoldDB" id="A0A8T3B532"/>
<organism evidence="3 4">
    <name type="scientific">Dendrobium nobile</name>
    <name type="common">Orchid</name>
    <dbReference type="NCBI Taxonomy" id="94219"/>
    <lineage>
        <taxon>Eukaryota</taxon>
        <taxon>Viridiplantae</taxon>
        <taxon>Streptophyta</taxon>
        <taxon>Embryophyta</taxon>
        <taxon>Tracheophyta</taxon>
        <taxon>Spermatophyta</taxon>
        <taxon>Magnoliopsida</taxon>
        <taxon>Liliopsida</taxon>
        <taxon>Asparagales</taxon>
        <taxon>Orchidaceae</taxon>
        <taxon>Epidendroideae</taxon>
        <taxon>Malaxideae</taxon>
        <taxon>Dendrobiinae</taxon>
        <taxon>Dendrobium</taxon>
    </lineage>
</organism>
<keyword evidence="2" id="KW-0472">Membrane</keyword>
<feature type="compositionally biased region" description="Polar residues" evidence="1">
    <location>
        <begin position="47"/>
        <end position="57"/>
    </location>
</feature>
<evidence type="ECO:0000256" key="2">
    <source>
        <dbReference type="SAM" id="Phobius"/>
    </source>
</evidence>
<reference evidence="3" key="1">
    <citation type="journal article" date="2022" name="Front. Genet.">
        <title>Chromosome-Scale Assembly of the Dendrobium nobile Genome Provides Insights Into the Molecular Mechanism of the Biosynthesis of the Medicinal Active Ingredient of Dendrobium.</title>
        <authorList>
            <person name="Xu Q."/>
            <person name="Niu S.-C."/>
            <person name="Li K.-L."/>
            <person name="Zheng P.-J."/>
            <person name="Zhang X.-J."/>
            <person name="Jia Y."/>
            <person name="Liu Y."/>
            <person name="Niu Y.-X."/>
            <person name="Yu L.-H."/>
            <person name="Chen D.-F."/>
            <person name="Zhang G.-Q."/>
        </authorList>
    </citation>
    <scope>NUCLEOTIDE SEQUENCE</scope>
    <source>
        <tissue evidence="3">Leaf</tissue>
    </source>
</reference>
<dbReference type="EMBL" id="JAGYWB010000011">
    <property type="protein sequence ID" value="KAI0504182.1"/>
    <property type="molecule type" value="Genomic_DNA"/>
</dbReference>
<accession>A0A8T3B532</accession>
<keyword evidence="2" id="KW-1133">Transmembrane helix</keyword>
<gene>
    <name evidence="3" type="ORF">KFK09_015131</name>
</gene>
<keyword evidence="2" id="KW-0812">Transmembrane</keyword>
<proteinExistence type="predicted"/>
<protein>
    <submittedName>
        <fullName evidence="3">Uncharacterized protein</fullName>
    </submittedName>
</protein>
<dbReference type="Proteomes" id="UP000829196">
    <property type="component" value="Unassembled WGS sequence"/>
</dbReference>
<sequence>MVIWSHASVQTHEAQIKHAIAGSALQQIRHPPVRSALLTPDGENEENPSSSRQSYSVNACDEREKCRRKRESELRLILVCLLHFFFPFRLVIVLRATRFP</sequence>
<feature type="region of interest" description="Disordered" evidence="1">
    <location>
        <begin position="35"/>
        <end position="58"/>
    </location>
</feature>
<name>A0A8T3B532_DENNO</name>
<evidence type="ECO:0000256" key="1">
    <source>
        <dbReference type="SAM" id="MobiDB-lite"/>
    </source>
</evidence>
<evidence type="ECO:0000313" key="3">
    <source>
        <dbReference type="EMBL" id="KAI0504182.1"/>
    </source>
</evidence>
<feature type="transmembrane region" description="Helical" evidence="2">
    <location>
        <begin position="74"/>
        <end position="94"/>
    </location>
</feature>
<evidence type="ECO:0000313" key="4">
    <source>
        <dbReference type="Proteomes" id="UP000829196"/>
    </source>
</evidence>
<comment type="caution">
    <text evidence="3">The sequence shown here is derived from an EMBL/GenBank/DDBJ whole genome shotgun (WGS) entry which is preliminary data.</text>
</comment>